<dbReference type="AlphaFoldDB" id="A0A6A6SKW7"/>
<accession>A0A6A6SKW7</accession>
<dbReference type="GO" id="GO:0016740">
    <property type="term" value="F:transferase activity"/>
    <property type="evidence" value="ECO:0007669"/>
    <property type="project" value="UniProtKB-KW"/>
</dbReference>
<feature type="compositionally biased region" description="Gly residues" evidence="1">
    <location>
        <begin position="438"/>
        <end position="448"/>
    </location>
</feature>
<dbReference type="EMBL" id="MU004596">
    <property type="protein sequence ID" value="KAF2647641.1"/>
    <property type="molecule type" value="Genomic_DNA"/>
</dbReference>
<reference evidence="3" key="1">
    <citation type="journal article" date="2020" name="Stud. Mycol.">
        <title>101 Dothideomycetes genomes: a test case for predicting lifestyles and emergence of pathogens.</title>
        <authorList>
            <person name="Haridas S."/>
            <person name="Albert R."/>
            <person name="Binder M."/>
            <person name="Bloem J."/>
            <person name="Labutti K."/>
            <person name="Salamov A."/>
            <person name="Andreopoulos B."/>
            <person name="Baker S."/>
            <person name="Barry K."/>
            <person name="Bills G."/>
            <person name="Bluhm B."/>
            <person name="Cannon C."/>
            <person name="Castanera R."/>
            <person name="Culley D."/>
            <person name="Daum C."/>
            <person name="Ezra D."/>
            <person name="Gonzalez J."/>
            <person name="Henrissat B."/>
            <person name="Kuo A."/>
            <person name="Liang C."/>
            <person name="Lipzen A."/>
            <person name="Lutzoni F."/>
            <person name="Magnuson J."/>
            <person name="Mondo S."/>
            <person name="Nolan M."/>
            <person name="Ohm R."/>
            <person name="Pangilinan J."/>
            <person name="Park H.-J."/>
            <person name="Ramirez L."/>
            <person name="Alfaro M."/>
            <person name="Sun H."/>
            <person name="Tritt A."/>
            <person name="Yoshinaga Y."/>
            <person name="Zwiers L.-H."/>
            <person name="Turgeon B."/>
            <person name="Goodwin S."/>
            <person name="Spatafora J."/>
            <person name="Crous P."/>
            <person name="Grigoriev I."/>
        </authorList>
    </citation>
    <scope>NUCLEOTIDE SEQUENCE</scope>
    <source>
        <strain evidence="3">CBS 122681</strain>
    </source>
</reference>
<keyword evidence="2" id="KW-0812">Transmembrane</keyword>
<feature type="region of interest" description="Disordered" evidence="1">
    <location>
        <begin position="395"/>
        <end position="459"/>
    </location>
</feature>
<keyword evidence="2" id="KW-0472">Membrane</keyword>
<feature type="compositionally biased region" description="Polar residues" evidence="1">
    <location>
        <begin position="208"/>
        <end position="229"/>
    </location>
</feature>
<name>A0A6A6SKW7_9PLEO</name>
<evidence type="ECO:0000256" key="2">
    <source>
        <dbReference type="SAM" id="Phobius"/>
    </source>
</evidence>
<dbReference type="OrthoDB" id="47375at2759"/>
<evidence type="ECO:0000313" key="3">
    <source>
        <dbReference type="EMBL" id="KAF2647641.1"/>
    </source>
</evidence>
<protein>
    <submittedName>
        <fullName evidence="3">Glycosyltransferase family 25 protein</fullName>
    </submittedName>
</protein>
<keyword evidence="2" id="KW-1133">Transmembrane helix</keyword>
<proteinExistence type="predicted"/>
<sequence>MSSWFYGVQDTVTLVTTAQTSGRPRMPNMHATAAKSLNSLHLLPMESSKKRLAIALGGLTLAVVLLLLYERHTRMTLLPIHHHLSTSPVAAANATLGFGAVLAVSRTASPRREGLLYAANLTGIDIVIPQQPIWTDADVENFRDKGKSHITKGSVMAWMGHLNALRWFLSTSLSTALILEDDVDWDIHLRTTQIPLVATAARHLLSNSSPHIPSNLDHSPNQSPNNTRPPRSPLDMLSSPRHHSIDADNALTFWPHPTQWSILYLGHCTPPPTTLPPTSLAYHDPTLHTSTHLTPLSLPPSTRLFHKSDSPLCTFAYAVTRASAQKILADYSSEGEGGCDAFDVRILEACRDHAFVEGEGKGDRDRMGEGEGEGGYKCYSVSPELFHHLQGGSEIHGVNVESGGDGRSKSKSNSKNERKGKGKGKGNEEETGKRNGSGSSGNGVGSGIGSTKPTKNIPCRARHPGFFVDVETEGGVEAVEWLKDVVGRQGNCLVDWAEEDMGMLE</sequence>
<evidence type="ECO:0000256" key="1">
    <source>
        <dbReference type="SAM" id="MobiDB-lite"/>
    </source>
</evidence>
<dbReference type="Proteomes" id="UP000799324">
    <property type="component" value="Unassembled WGS sequence"/>
</dbReference>
<feature type="region of interest" description="Disordered" evidence="1">
    <location>
        <begin position="208"/>
        <end position="241"/>
    </location>
</feature>
<feature type="transmembrane region" description="Helical" evidence="2">
    <location>
        <begin position="89"/>
        <end position="108"/>
    </location>
</feature>
<organism evidence="3 4">
    <name type="scientific">Lophiostoma macrostomum CBS 122681</name>
    <dbReference type="NCBI Taxonomy" id="1314788"/>
    <lineage>
        <taxon>Eukaryota</taxon>
        <taxon>Fungi</taxon>
        <taxon>Dikarya</taxon>
        <taxon>Ascomycota</taxon>
        <taxon>Pezizomycotina</taxon>
        <taxon>Dothideomycetes</taxon>
        <taxon>Pleosporomycetidae</taxon>
        <taxon>Pleosporales</taxon>
        <taxon>Lophiostomataceae</taxon>
        <taxon>Lophiostoma</taxon>
    </lineage>
</organism>
<evidence type="ECO:0000313" key="4">
    <source>
        <dbReference type="Proteomes" id="UP000799324"/>
    </source>
</evidence>
<feature type="compositionally biased region" description="Basic and acidic residues" evidence="1">
    <location>
        <begin position="404"/>
        <end position="433"/>
    </location>
</feature>
<keyword evidence="3" id="KW-0808">Transferase</keyword>
<keyword evidence="4" id="KW-1185">Reference proteome</keyword>
<gene>
    <name evidence="3" type="ORF">K491DRAFT_723270</name>
</gene>
<feature type="transmembrane region" description="Helical" evidence="2">
    <location>
        <begin position="52"/>
        <end position="69"/>
    </location>
</feature>